<gene>
    <name evidence="2" type="ORF">EDD76_11556</name>
</gene>
<dbReference type="AlphaFoldDB" id="A0A4R1QR69"/>
<evidence type="ECO:0000313" key="2">
    <source>
        <dbReference type="EMBL" id="TCL55423.1"/>
    </source>
</evidence>
<dbReference type="Gene3D" id="3.40.190.10">
    <property type="entry name" value="Periplasmic binding protein-like II"/>
    <property type="match status" value="2"/>
</dbReference>
<proteinExistence type="predicted"/>
<dbReference type="PROSITE" id="PS51257">
    <property type="entry name" value="PROKAR_LIPOPROTEIN"/>
    <property type="match status" value="1"/>
</dbReference>
<dbReference type="Pfam" id="PF01547">
    <property type="entry name" value="SBP_bac_1"/>
    <property type="match status" value="1"/>
</dbReference>
<sequence>MAGDTRKNSDRKWIRFLAAFLPLVLGLCGCGAAQAGEEKAGKVPSPEVTEASEMEKKENVTLEWYINFSWFTTPWGGNAVSKKITEDTGVNIDFITPKGNESEKLNALISSDTLPDIITLGWWEPQIDEMINQDMVYALNELADEYDPYFWRVTNDKVCDWYTREDGNIYCYPNSSYLEEDYETYGNIGSNQTFLVRKDIYEAIGSPDMTTPEGFMEAVRKAAEMFPAVDGRPLIPIGAHAFTSKGCDSFDQFLQNFLAVPYEQDGKYYDRFTDAEYIRWMKAFRQLGEEGYLKEDIFIDQRTQMEEKIKQGRYFCMIYQRTDLDAQQKVLYKNNPESIYIAVDGPKNSAGDNYMLPGPGITGWTVTFISKNCEYPDRAIALFSYFISEEGQKVTYLGVDGVTYDEVDGEPVLREDVRNLLNTDRKEYDRLYGGDDAYWMFQNNVMQLQWKPPLSEPLGQLEEWTYPYTCYLEQYTIDLETDSKVGYADMKIQDLWGRFLPKLLLSSSDEEFDNILEEFVQKRQELGFDAVMEEKTKRMIEAKEKLGIH</sequence>
<dbReference type="EMBL" id="SLUO01000015">
    <property type="protein sequence ID" value="TCL55423.1"/>
    <property type="molecule type" value="Genomic_DNA"/>
</dbReference>
<dbReference type="STRING" id="1469948.GCA_000732725_04077"/>
<protein>
    <submittedName>
        <fullName evidence="2">Carbohydrate ABC transporter substrate-binding protein (CUT1 family)</fullName>
    </submittedName>
</protein>
<organism evidence="2 3">
    <name type="scientific">Kineothrix alysoides</name>
    <dbReference type="NCBI Taxonomy" id="1469948"/>
    <lineage>
        <taxon>Bacteria</taxon>
        <taxon>Bacillati</taxon>
        <taxon>Bacillota</taxon>
        <taxon>Clostridia</taxon>
        <taxon>Lachnospirales</taxon>
        <taxon>Lachnospiraceae</taxon>
        <taxon>Kineothrix</taxon>
    </lineage>
</organism>
<evidence type="ECO:0000313" key="3">
    <source>
        <dbReference type="Proteomes" id="UP000295718"/>
    </source>
</evidence>
<feature type="chain" id="PRO_5020601252" evidence="1">
    <location>
        <begin position="36"/>
        <end position="549"/>
    </location>
</feature>
<feature type="signal peptide" evidence="1">
    <location>
        <begin position="1"/>
        <end position="35"/>
    </location>
</feature>
<dbReference type="PANTHER" id="PTHR43649:SF12">
    <property type="entry name" value="DIACETYLCHITOBIOSE BINDING PROTEIN DASA"/>
    <property type="match status" value="1"/>
</dbReference>
<dbReference type="PANTHER" id="PTHR43649">
    <property type="entry name" value="ARABINOSE-BINDING PROTEIN-RELATED"/>
    <property type="match status" value="1"/>
</dbReference>
<evidence type="ECO:0000256" key="1">
    <source>
        <dbReference type="SAM" id="SignalP"/>
    </source>
</evidence>
<accession>A0A4R1QR69</accession>
<dbReference type="SUPFAM" id="SSF53850">
    <property type="entry name" value="Periplasmic binding protein-like II"/>
    <property type="match status" value="1"/>
</dbReference>
<dbReference type="InterPro" id="IPR006059">
    <property type="entry name" value="SBP"/>
</dbReference>
<dbReference type="RefSeq" id="WP_051869938.1">
    <property type="nucleotide sequence ID" value="NZ_JPNB01000003.1"/>
</dbReference>
<reference evidence="2 3" key="1">
    <citation type="submission" date="2019-03" db="EMBL/GenBank/DDBJ databases">
        <title>Genomic Encyclopedia of Type Strains, Phase IV (KMG-IV): sequencing the most valuable type-strain genomes for metagenomic binning, comparative biology and taxonomic classification.</title>
        <authorList>
            <person name="Goeker M."/>
        </authorList>
    </citation>
    <scope>NUCLEOTIDE SEQUENCE [LARGE SCALE GENOMIC DNA]</scope>
    <source>
        <strain evidence="2 3">DSM 100556</strain>
    </source>
</reference>
<dbReference type="Proteomes" id="UP000295718">
    <property type="component" value="Unassembled WGS sequence"/>
</dbReference>
<dbReference type="InterPro" id="IPR050490">
    <property type="entry name" value="Bact_solute-bd_prot1"/>
</dbReference>
<comment type="caution">
    <text evidence="2">The sequence shown here is derived from an EMBL/GenBank/DDBJ whole genome shotgun (WGS) entry which is preliminary data.</text>
</comment>
<keyword evidence="3" id="KW-1185">Reference proteome</keyword>
<dbReference type="OrthoDB" id="9787283at2"/>
<keyword evidence="1" id="KW-0732">Signal</keyword>
<name>A0A4R1QR69_9FIRM</name>